<proteinExistence type="inferred from homology"/>
<evidence type="ECO:0000256" key="5">
    <source>
        <dbReference type="ARBA" id="ARBA00022737"/>
    </source>
</evidence>
<dbReference type="InterPro" id="IPR013783">
    <property type="entry name" value="Ig-like_fold"/>
</dbReference>
<dbReference type="InterPro" id="IPR052672">
    <property type="entry name" value="Type1_Cytokine_Rcpt_Type2"/>
</dbReference>
<comment type="subcellular location">
    <subcellularLocation>
        <location evidence="1">Membrane</location>
        <topology evidence="1">Single-pass type I membrane protein</topology>
    </subcellularLocation>
</comment>
<evidence type="ECO:0000256" key="3">
    <source>
        <dbReference type="ARBA" id="ARBA00022692"/>
    </source>
</evidence>
<dbReference type="AlphaFoldDB" id="A0A7J6D3U5"/>
<feature type="signal peptide" evidence="10">
    <location>
        <begin position="1"/>
        <end position="29"/>
    </location>
</feature>
<keyword evidence="4 10" id="KW-0732">Signal</keyword>
<dbReference type="SUPFAM" id="SSF49265">
    <property type="entry name" value="Fibronectin type III"/>
    <property type="match status" value="2"/>
</dbReference>
<protein>
    <recommendedName>
        <fullName evidence="11">Fibronectin type-III domain-containing protein</fullName>
    </recommendedName>
</protein>
<evidence type="ECO:0000256" key="4">
    <source>
        <dbReference type="ARBA" id="ARBA00022729"/>
    </source>
</evidence>
<dbReference type="InterPro" id="IPR036116">
    <property type="entry name" value="FN3_sf"/>
</dbReference>
<evidence type="ECO:0000256" key="8">
    <source>
        <dbReference type="ARBA" id="ARBA00023170"/>
    </source>
</evidence>
<dbReference type="InterPro" id="IPR048497">
    <property type="entry name" value="LIF-R-like_Ig-like"/>
</dbReference>
<dbReference type="PANTHER" id="PTHR48423:SF1">
    <property type="entry name" value="INTERLEUKIN-27 RECEPTOR SUBUNIT ALPHA"/>
    <property type="match status" value="1"/>
</dbReference>
<dbReference type="Pfam" id="PF21177">
    <property type="entry name" value="LIF-R_Ig-like"/>
    <property type="match status" value="1"/>
</dbReference>
<evidence type="ECO:0000256" key="9">
    <source>
        <dbReference type="ARBA" id="ARBA00023180"/>
    </source>
</evidence>
<dbReference type="GO" id="GO:0005886">
    <property type="term" value="C:plasma membrane"/>
    <property type="evidence" value="ECO:0007669"/>
    <property type="project" value="UniProtKB-ARBA"/>
</dbReference>
<dbReference type="Proteomes" id="UP000579812">
    <property type="component" value="Unassembled WGS sequence"/>
</dbReference>
<reference evidence="12 13" key="1">
    <citation type="submission" date="2020-04" db="EMBL/GenBank/DDBJ databases">
        <title>Chromosome-level genome assembly of a cyprinid fish Onychostoma macrolepis by integration of Nanopore Sequencing, Bionano and Hi-C technology.</title>
        <authorList>
            <person name="Wang D."/>
        </authorList>
    </citation>
    <scope>NUCLEOTIDE SEQUENCE [LARGE SCALE GENOMIC DNA]</scope>
    <source>
        <strain evidence="12">SWU-2019</strain>
        <tissue evidence="12">Muscle</tissue>
    </source>
</reference>
<keyword evidence="9" id="KW-0325">Glycoprotein</keyword>
<organism evidence="12 13">
    <name type="scientific">Onychostoma macrolepis</name>
    <dbReference type="NCBI Taxonomy" id="369639"/>
    <lineage>
        <taxon>Eukaryota</taxon>
        <taxon>Metazoa</taxon>
        <taxon>Chordata</taxon>
        <taxon>Craniata</taxon>
        <taxon>Vertebrata</taxon>
        <taxon>Euteleostomi</taxon>
        <taxon>Actinopterygii</taxon>
        <taxon>Neopterygii</taxon>
        <taxon>Teleostei</taxon>
        <taxon>Ostariophysi</taxon>
        <taxon>Cypriniformes</taxon>
        <taxon>Cyprinidae</taxon>
        <taxon>Acrossocheilinae</taxon>
        <taxon>Onychostoma</taxon>
    </lineage>
</organism>
<evidence type="ECO:0000256" key="1">
    <source>
        <dbReference type="ARBA" id="ARBA00004479"/>
    </source>
</evidence>
<evidence type="ECO:0000256" key="2">
    <source>
        <dbReference type="ARBA" id="ARBA00008921"/>
    </source>
</evidence>
<evidence type="ECO:0000313" key="12">
    <source>
        <dbReference type="EMBL" id="KAF4113852.1"/>
    </source>
</evidence>
<dbReference type="Pfam" id="PF25552">
    <property type="entry name" value="LIFR_D4"/>
    <property type="match status" value="1"/>
</dbReference>
<keyword evidence="3" id="KW-0812">Transmembrane</keyword>
<dbReference type="Gene3D" id="2.60.40.10">
    <property type="entry name" value="Immunoglobulins"/>
    <property type="match status" value="6"/>
</dbReference>
<dbReference type="InterPro" id="IPR003961">
    <property type="entry name" value="FN3_dom"/>
</dbReference>
<keyword evidence="5" id="KW-0677">Repeat</keyword>
<keyword evidence="7" id="KW-0472">Membrane</keyword>
<dbReference type="SMART" id="SM00060">
    <property type="entry name" value="FN3"/>
    <property type="match status" value="1"/>
</dbReference>
<dbReference type="CDD" id="cd00063">
    <property type="entry name" value="FN3"/>
    <property type="match status" value="1"/>
</dbReference>
<feature type="chain" id="PRO_5029871204" description="Fibronectin type-III domain-containing protein" evidence="10">
    <location>
        <begin position="30"/>
        <end position="836"/>
    </location>
</feature>
<evidence type="ECO:0000256" key="10">
    <source>
        <dbReference type="SAM" id="SignalP"/>
    </source>
</evidence>
<evidence type="ECO:0000256" key="7">
    <source>
        <dbReference type="ARBA" id="ARBA00023136"/>
    </source>
</evidence>
<evidence type="ECO:0000313" key="13">
    <source>
        <dbReference type="Proteomes" id="UP000579812"/>
    </source>
</evidence>
<keyword evidence="6" id="KW-1133">Transmembrane helix</keyword>
<name>A0A7J6D3U5_9TELE</name>
<comment type="similarity">
    <text evidence="2">Belongs to the type I cytokine receptor family. Type 2 subfamily.</text>
</comment>
<feature type="domain" description="Fibronectin type-III" evidence="11">
    <location>
        <begin position="584"/>
        <end position="687"/>
    </location>
</feature>
<dbReference type="EMBL" id="JAAMOB010000005">
    <property type="protein sequence ID" value="KAF4113852.1"/>
    <property type="molecule type" value="Genomic_DNA"/>
</dbReference>
<gene>
    <name evidence="12" type="ORF">G5714_006397</name>
</gene>
<dbReference type="Pfam" id="PF17971">
    <property type="entry name" value="LIFR_D2"/>
    <property type="match status" value="1"/>
</dbReference>
<accession>A0A7J6D3U5</accession>
<keyword evidence="8" id="KW-0675">Receptor</keyword>
<sequence>MLRESTSTEMTLYWTLMLTVFILFENVKGWNTSSDTVTVPDVIELQALDMWRLEVKWMMHQNEVQSNQMYEIQVGRTTNMDVVDSMNVSKGSLEAIHTLVWTSQLPLNCVNHSVRIRLISGASPSSSWSSWKTIYGEMNLAHNEIKLFPDGQVLREGSTVMFCCIYPKETHIMSMFFGNTAYKVINISPQVKAIRVENITATNSFGVNFYCDSNSDVTAYNFVTFPPEKPFDFRCDRRRKYTLLISDSKSVDCDVEDTDPASCGFEVIQQQITYNITLLVTNSLGQESETYIFNITDRVFPVPEHLEVTAGPFDSLVTLQLIGSFKGLLLTCQTELEPGGIIQDLDKNGSDSMQSYTFRLQHLKPSTRYSVRGHCAVQGNAWGRWTTQRQFIIDPRVTIDLWRQIRDHPNRTVTLLWKTVSSDSESYIKAYEVCVSYRNTKRSVCLNVTQTQVELTREINMSGITVRAVVQSGLSEPAHITIPAAYTDNLLTEKRIMGNEKGFQMTWTRDSAATCGYTVEWCMLGIVLPCNLQWRKVPANQTSLNLNAGDFKAGVQYTFEIYGCSAAGHRRHEKQIGYLQEQKPTQCPTLDSSPDITWSSVNLRWSFSENYPGHAGFITGYVITMKDYSEASSDLSSFRESVDDPHSKSWTVSGLEEDRPYTFQLAACTSAGCGPETSATFRTRQNHHLLMVKVLVPLLVLVSCCVCLWSFRNLIRGFPEESFSFLHIKALNLDGDIYEASEKIRTLMIEDCEWCNVEILDVQPIPTEKTWLTRAEDLSCSFITPKVTLPSCHLTTDVWLATDLTNFTYLSSVQQDLPSEELQTEATNQESEISGF</sequence>
<evidence type="ECO:0000256" key="6">
    <source>
        <dbReference type="ARBA" id="ARBA00022989"/>
    </source>
</evidence>
<evidence type="ECO:0000259" key="11">
    <source>
        <dbReference type="PROSITE" id="PS50853"/>
    </source>
</evidence>
<keyword evidence="13" id="KW-1185">Reference proteome</keyword>
<dbReference type="PROSITE" id="PS50853">
    <property type="entry name" value="FN3"/>
    <property type="match status" value="1"/>
</dbReference>
<comment type="caution">
    <text evidence="12">The sequence shown here is derived from an EMBL/GenBank/DDBJ whole genome shotgun (WGS) entry which is preliminary data.</text>
</comment>
<dbReference type="InterPro" id="IPR040817">
    <property type="entry name" value="LIFR_D2"/>
</dbReference>
<dbReference type="Pfam" id="PF00041">
    <property type="entry name" value="fn3"/>
    <property type="match status" value="1"/>
</dbReference>
<dbReference type="PANTHER" id="PTHR48423">
    <property type="entry name" value="INTERLEUKIN-27 RECEPTOR SUBUNIT ALPHA"/>
    <property type="match status" value="1"/>
</dbReference>